<dbReference type="EMBL" id="AVOT02009732">
    <property type="protein sequence ID" value="MBW0488712.1"/>
    <property type="molecule type" value="Genomic_DNA"/>
</dbReference>
<evidence type="ECO:0000313" key="2">
    <source>
        <dbReference type="EMBL" id="MBW0488712.1"/>
    </source>
</evidence>
<comment type="caution">
    <text evidence="2">The sequence shown here is derived from an EMBL/GenBank/DDBJ whole genome shotgun (WGS) entry which is preliminary data.</text>
</comment>
<gene>
    <name evidence="2" type="ORF">O181_028427</name>
</gene>
<organism evidence="2 3">
    <name type="scientific">Austropuccinia psidii MF-1</name>
    <dbReference type="NCBI Taxonomy" id="1389203"/>
    <lineage>
        <taxon>Eukaryota</taxon>
        <taxon>Fungi</taxon>
        <taxon>Dikarya</taxon>
        <taxon>Basidiomycota</taxon>
        <taxon>Pucciniomycotina</taxon>
        <taxon>Pucciniomycetes</taxon>
        <taxon>Pucciniales</taxon>
        <taxon>Sphaerophragmiaceae</taxon>
        <taxon>Austropuccinia</taxon>
    </lineage>
</organism>
<dbReference type="AlphaFoldDB" id="A0A9Q3H2K4"/>
<keyword evidence="3" id="KW-1185">Reference proteome</keyword>
<reference evidence="2" key="1">
    <citation type="submission" date="2021-03" db="EMBL/GenBank/DDBJ databases">
        <title>Draft genome sequence of rust myrtle Austropuccinia psidii MF-1, a brazilian biotype.</title>
        <authorList>
            <person name="Quecine M.C."/>
            <person name="Pachon D.M.R."/>
            <person name="Bonatelli M.L."/>
            <person name="Correr F.H."/>
            <person name="Franceschini L.M."/>
            <person name="Leite T.F."/>
            <person name="Margarido G.R.A."/>
            <person name="Almeida C.A."/>
            <person name="Ferrarezi J.A."/>
            <person name="Labate C.A."/>
        </authorList>
    </citation>
    <scope>NUCLEOTIDE SEQUENCE</scope>
    <source>
        <strain evidence="2">MF-1</strain>
    </source>
</reference>
<dbReference type="SUPFAM" id="SSF56672">
    <property type="entry name" value="DNA/RNA polymerases"/>
    <property type="match status" value="1"/>
</dbReference>
<evidence type="ECO:0000313" key="3">
    <source>
        <dbReference type="Proteomes" id="UP000765509"/>
    </source>
</evidence>
<protein>
    <submittedName>
        <fullName evidence="2">Uncharacterized protein</fullName>
    </submittedName>
</protein>
<evidence type="ECO:0000256" key="1">
    <source>
        <dbReference type="SAM" id="MobiDB-lite"/>
    </source>
</evidence>
<dbReference type="OrthoDB" id="264785at2759"/>
<name>A0A9Q3H2K4_9BASI</name>
<sequence>MDKIVKTLQEGHAQLREVSEETNKRLHQSFEEQDHCKRDRDCLDQDLNKLFNVYQSMKPQQQSLFLDNPYHQEEIKPDVLLENKTMSPSQYQDGDKMSYSEKEALKQPPEASSWPKLSGIGEYDHMELIDYIDGLFIDVPRIPDYWINAILNTAFKRHASIWYTEMKEIHARNSWPWWKSQIIQKYSTDPHEWCLRQSKRLKSIDPQMNIYMRNHKLLTRIPGELKHAVKCRCNQSCTLDDIAKTLQDVRVELEYKCKERVEEVTKKKNSCHNFGSTDHYANNCPKAKKKFYPIEQVSEEESPTEDSESYYMGDTIREKSDEYQDPREGFLVEFPEETQLEIQDIQLEAGIPQDTSNKNLCKHTKDAQTFLVTPTKGMEYMHGTATMDKDYLDNHFPNWEEQLLPTKAKRFKSASGRMKSTGKIIKEIIIPHSKGNIRLTPEFVVHKEAHIQVFLLGKDHQRMYVIDIYNSWNRNITIGTKKEKKFSLEIYQMSTHDPLEELLNEFREGQFSTSLTSKQKLSLLKILRGHDIELYLDAERPYPLMLRRPPYPESLENGKKIEKHINELLDMDVIREIVHNEIVKITTPVLITWNDGKSRLCGDFRALNNYTKADR</sequence>
<dbReference type="Gene3D" id="3.10.10.10">
    <property type="entry name" value="HIV Type 1 Reverse Transcriptase, subunit A, domain 1"/>
    <property type="match status" value="1"/>
</dbReference>
<feature type="compositionally biased region" description="Basic and acidic residues" evidence="1">
    <location>
        <begin position="93"/>
        <end position="105"/>
    </location>
</feature>
<dbReference type="InterPro" id="IPR043502">
    <property type="entry name" value="DNA/RNA_pol_sf"/>
</dbReference>
<accession>A0A9Q3H2K4</accession>
<proteinExistence type="predicted"/>
<feature type="region of interest" description="Disordered" evidence="1">
    <location>
        <begin position="84"/>
        <end position="113"/>
    </location>
</feature>
<dbReference type="Proteomes" id="UP000765509">
    <property type="component" value="Unassembled WGS sequence"/>
</dbReference>